<name>A0A0D3KAN0_EMIH1</name>
<feature type="domain" description="Phosphomevalonate dehydratase small subunit-like" evidence="3">
    <location>
        <begin position="27"/>
        <end position="112"/>
    </location>
</feature>
<dbReference type="InterPro" id="IPR002840">
    <property type="entry name" value="PMDh-S-like_dom"/>
</dbReference>
<protein>
    <recommendedName>
        <fullName evidence="7">Aconitase X catalytic domain-containing protein</fullName>
    </recommendedName>
</protein>
<dbReference type="PANTHER" id="PTHR36577:SF3">
    <property type="entry name" value="DUF521 DOMAIN PROTEIN (AFU_ORTHOLOGUE AFUA_6G00490)"/>
    <property type="match status" value="1"/>
</dbReference>
<dbReference type="KEGG" id="ehx:EMIHUDRAFT_230431"/>
<dbReference type="Pfam" id="PF04412">
    <property type="entry name" value="AcnX"/>
    <property type="match status" value="1"/>
</dbReference>
<organism evidence="5 6">
    <name type="scientific">Emiliania huxleyi (strain CCMP1516)</name>
    <dbReference type="NCBI Taxonomy" id="280463"/>
    <lineage>
        <taxon>Eukaryota</taxon>
        <taxon>Haptista</taxon>
        <taxon>Haptophyta</taxon>
        <taxon>Prymnesiophyceae</taxon>
        <taxon>Isochrysidales</taxon>
        <taxon>Noelaerhabdaceae</taxon>
        <taxon>Emiliania</taxon>
    </lineage>
</organism>
<reference evidence="5" key="2">
    <citation type="submission" date="2024-10" db="UniProtKB">
        <authorList>
            <consortium name="EnsemblProtists"/>
        </authorList>
    </citation>
    <scope>IDENTIFICATION</scope>
</reference>
<dbReference type="eggNOG" id="ENOG502RQJN">
    <property type="taxonomic scope" value="Eukaryota"/>
</dbReference>
<keyword evidence="2" id="KW-0456">Lyase</keyword>
<evidence type="ECO:0000256" key="2">
    <source>
        <dbReference type="ARBA" id="ARBA00023239"/>
    </source>
</evidence>
<evidence type="ECO:0000259" key="4">
    <source>
        <dbReference type="Pfam" id="PF04412"/>
    </source>
</evidence>
<dbReference type="PANTHER" id="PTHR36577">
    <property type="entry name" value="DUF521 DOMAIN PROTEIN (AFU_ORTHOLOGUE AFUA_6G00490)"/>
    <property type="match status" value="1"/>
</dbReference>
<dbReference type="HOGENOM" id="CLU_018825_2_0_1"/>
<dbReference type="InterPro" id="IPR007506">
    <property type="entry name" value="PMDh-L-like_dom"/>
</dbReference>
<dbReference type="RefSeq" id="XP_005785244.1">
    <property type="nucleotide sequence ID" value="XM_005785187.1"/>
</dbReference>
<dbReference type="CDD" id="cd01356">
    <property type="entry name" value="AcnX_swivel"/>
    <property type="match status" value="1"/>
</dbReference>
<reference evidence="6" key="1">
    <citation type="journal article" date="2013" name="Nature">
        <title>Pan genome of the phytoplankton Emiliania underpins its global distribution.</title>
        <authorList>
            <person name="Read B.A."/>
            <person name="Kegel J."/>
            <person name="Klute M.J."/>
            <person name="Kuo A."/>
            <person name="Lefebvre S.C."/>
            <person name="Maumus F."/>
            <person name="Mayer C."/>
            <person name="Miller J."/>
            <person name="Monier A."/>
            <person name="Salamov A."/>
            <person name="Young J."/>
            <person name="Aguilar M."/>
            <person name="Claverie J.M."/>
            <person name="Frickenhaus S."/>
            <person name="Gonzalez K."/>
            <person name="Herman E.K."/>
            <person name="Lin Y.C."/>
            <person name="Napier J."/>
            <person name="Ogata H."/>
            <person name="Sarno A.F."/>
            <person name="Shmutz J."/>
            <person name="Schroeder D."/>
            <person name="de Vargas C."/>
            <person name="Verret F."/>
            <person name="von Dassow P."/>
            <person name="Valentin K."/>
            <person name="Van de Peer Y."/>
            <person name="Wheeler G."/>
            <person name="Dacks J.B."/>
            <person name="Delwiche C.F."/>
            <person name="Dyhrman S.T."/>
            <person name="Glockner G."/>
            <person name="John U."/>
            <person name="Richards T."/>
            <person name="Worden A.Z."/>
            <person name="Zhang X."/>
            <person name="Grigoriev I.V."/>
            <person name="Allen A.E."/>
            <person name="Bidle K."/>
            <person name="Borodovsky M."/>
            <person name="Bowler C."/>
            <person name="Brownlee C."/>
            <person name="Cock J.M."/>
            <person name="Elias M."/>
            <person name="Gladyshev V.N."/>
            <person name="Groth M."/>
            <person name="Guda C."/>
            <person name="Hadaegh A."/>
            <person name="Iglesias-Rodriguez M.D."/>
            <person name="Jenkins J."/>
            <person name="Jones B.M."/>
            <person name="Lawson T."/>
            <person name="Leese F."/>
            <person name="Lindquist E."/>
            <person name="Lobanov A."/>
            <person name="Lomsadze A."/>
            <person name="Malik S.B."/>
            <person name="Marsh M.E."/>
            <person name="Mackinder L."/>
            <person name="Mock T."/>
            <person name="Mueller-Roeber B."/>
            <person name="Pagarete A."/>
            <person name="Parker M."/>
            <person name="Probert I."/>
            <person name="Quesneville H."/>
            <person name="Raines C."/>
            <person name="Rensing S.A."/>
            <person name="Riano-Pachon D.M."/>
            <person name="Richier S."/>
            <person name="Rokitta S."/>
            <person name="Shiraiwa Y."/>
            <person name="Soanes D.M."/>
            <person name="van der Giezen M."/>
            <person name="Wahlund T.M."/>
            <person name="Williams B."/>
            <person name="Wilson W."/>
            <person name="Wolfe G."/>
            <person name="Wurch L.L."/>
        </authorList>
    </citation>
    <scope>NUCLEOTIDE SEQUENCE</scope>
</reference>
<evidence type="ECO:0000313" key="5">
    <source>
        <dbReference type="EnsemblProtists" id="EOD32815"/>
    </source>
</evidence>
<dbReference type="AlphaFoldDB" id="A0A0D3KAN0"/>
<sequence>MAQQTLVGREIVGGAAEGSVLYADTGLSFWGGCDPQTGVIVDHTHPLHDECVRGRVLAIPNGRGSCTGSQVVLELLLNGVAPAALLLRTPDVILSLGVIVAEELFGHSIPIVSLGDSFDRLEAHTHAAAHIDGCTYIGPGGLRFARELVALGGRVAVPTTLNSNSAYLDLGASLSFTCSPYLLPSAPGLGEHVAWGESNAVVFANSVLGARTLKYADYLDICAALVGRAPAAGAHLDEHRHATLVLDASALVAAGLPAASADAFWPTLGYACGNLAQTRVPALTGIAHLRPTRDELKAFAAAFGTSGAAALFHIVGVTPEAADLQTALGAAGSGEGVETLRLSPEQFASAWRTLDSGALSSGGHDDGAMVGGGGGAKHRDVRVIATLSRFVLEQAEAAGHALTLSEFGVEFINDTCWCMLGDVVPFPPIQSARTLITNSGKYAHYAPGLVNRSGFKVRYSGLAGCVAAARTGRAPPRPPFLAALRGCASVAGLGRALLRRGGSTGRM</sequence>
<evidence type="ECO:0000259" key="3">
    <source>
        <dbReference type="Pfam" id="PF01989"/>
    </source>
</evidence>
<dbReference type="SUPFAM" id="SSF52016">
    <property type="entry name" value="LeuD/IlvD-like"/>
    <property type="match status" value="1"/>
</dbReference>
<keyword evidence="1" id="KW-0408">Iron</keyword>
<dbReference type="Pfam" id="PF01989">
    <property type="entry name" value="AcnX_swivel_put"/>
    <property type="match status" value="1"/>
</dbReference>
<evidence type="ECO:0008006" key="7">
    <source>
        <dbReference type="Google" id="ProtNLM"/>
    </source>
</evidence>
<dbReference type="Proteomes" id="UP000013827">
    <property type="component" value="Unassembled WGS sequence"/>
</dbReference>
<feature type="domain" description="Phosphomevalonate dehydratase large subunit-like" evidence="4">
    <location>
        <begin position="165"/>
        <end position="466"/>
    </location>
</feature>
<keyword evidence="6" id="KW-1185">Reference proteome</keyword>
<dbReference type="GO" id="GO:0016829">
    <property type="term" value="F:lyase activity"/>
    <property type="evidence" value="ECO:0007669"/>
    <property type="project" value="UniProtKB-KW"/>
</dbReference>
<dbReference type="Gene3D" id="3.50.30.10">
    <property type="entry name" value="Phosphohistidine domain"/>
    <property type="match status" value="1"/>
</dbReference>
<dbReference type="GeneID" id="17278088"/>
<evidence type="ECO:0000256" key="1">
    <source>
        <dbReference type="ARBA" id="ARBA00023004"/>
    </source>
</evidence>
<dbReference type="PaxDb" id="2903-EOD32815"/>
<proteinExistence type="predicted"/>
<evidence type="ECO:0000313" key="6">
    <source>
        <dbReference type="Proteomes" id="UP000013827"/>
    </source>
</evidence>
<accession>A0A0D3KAN0</accession>
<dbReference type="EnsemblProtists" id="EOD32815">
    <property type="protein sequence ID" value="EOD32815"/>
    <property type="gene ID" value="EMIHUDRAFT_230431"/>
</dbReference>